<dbReference type="EMBL" id="JAGDFL010000054">
    <property type="protein sequence ID" value="KAG7399436.1"/>
    <property type="molecule type" value="Genomic_DNA"/>
</dbReference>
<feature type="chain" id="PRO_5035889001" evidence="1">
    <location>
        <begin position="21"/>
        <end position="238"/>
    </location>
</feature>
<evidence type="ECO:0000313" key="2">
    <source>
        <dbReference type="EMBL" id="KAG7399436.1"/>
    </source>
</evidence>
<keyword evidence="3" id="KW-1185">Reference proteome</keyword>
<keyword evidence="1" id="KW-0732">Signal</keyword>
<reference evidence="2" key="1">
    <citation type="submission" date="2021-02" db="EMBL/GenBank/DDBJ databases">
        <authorList>
            <person name="Palmer J.M."/>
        </authorList>
    </citation>
    <scope>NUCLEOTIDE SEQUENCE</scope>
    <source>
        <strain evidence="2">SCRP23</strain>
    </source>
</reference>
<comment type="caution">
    <text evidence="2">The sequence shown here is derived from an EMBL/GenBank/DDBJ whole genome shotgun (WGS) entry which is preliminary data.</text>
</comment>
<gene>
    <name evidence="2" type="primary">PEX6_2</name>
    <name evidence="2" type="ORF">PHYBOEH_008950</name>
</gene>
<dbReference type="Proteomes" id="UP000693981">
    <property type="component" value="Unassembled WGS sequence"/>
</dbReference>
<proteinExistence type="predicted"/>
<protein>
    <submittedName>
        <fullName evidence="2">Peroxisomal assembly protein</fullName>
    </submittedName>
</protein>
<feature type="signal peptide" evidence="1">
    <location>
        <begin position="1"/>
        <end position="20"/>
    </location>
</feature>
<organism evidence="2 3">
    <name type="scientific">Phytophthora boehmeriae</name>
    <dbReference type="NCBI Taxonomy" id="109152"/>
    <lineage>
        <taxon>Eukaryota</taxon>
        <taxon>Sar</taxon>
        <taxon>Stramenopiles</taxon>
        <taxon>Oomycota</taxon>
        <taxon>Peronosporomycetes</taxon>
        <taxon>Peronosporales</taxon>
        <taxon>Peronosporaceae</taxon>
        <taxon>Phytophthora</taxon>
    </lineage>
</organism>
<sequence length="238" mass="25911">MTKFASSIGILTCTLAICSAGATSSDQTWLSQFRSKINVMPAPTDGCSVCFHEQINFTGSKFCIGKRNKTSTSSNPIQTPGTIASIKFSKGCALVVNARVTDPPYGEHVDVISTDVVNTGYQNVVQEVYVEEPGRACFLGVPESANGYGRCYTENVFAVESQYRNVFNELMLFKTRTTNFDVIAYEMNNFNGANPSAMSYRFTGYSKALETDKDDGNTGMKQTMQGKVRSIAFVTATG</sequence>
<evidence type="ECO:0000313" key="3">
    <source>
        <dbReference type="Proteomes" id="UP000693981"/>
    </source>
</evidence>
<dbReference type="OrthoDB" id="154322at2759"/>
<dbReference type="AlphaFoldDB" id="A0A8T1X167"/>
<name>A0A8T1X167_9STRA</name>
<evidence type="ECO:0000256" key="1">
    <source>
        <dbReference type="SAM" id="SignalP"/>
    </source>
</evidence>
<accession>A0A8T1X167</accession>